<dbReference type="RefSeq" id="XP_060457322.1">
    <property type="nucleotide sequence ID" value="XM_060600760.1"/>
</dbReference>
<reference evidence="5" key="1">
    <citation type="journal article" date="2023" name="BMC Genomics">
        <title>Chromosome-level genome assemblies of Cutaneotrichosporon spp. (Trichosporonales, Basidiomycota) reveal imbalanced evolution between nucleotide sequences and chromosome synteny.</title>
        <authorList>
            <person name="Kobayashi Y."/>
            <person name="Kayamori A."/>
            <person name="Aoki K."/>
            <person name="Shiwa Y."/>
            <person name="Matsutani M."/>
            <person name="Fujita N."/>
            <person name="Sugita T."/>
            <person name="Iwasaki W."/>
            <person name="Tanaka N."/>
            <person name="Takashima M."/>
        </authorList>
    </citation>
    <scope>NUCLEOTIDE SEQUENCE</scope>
    <source>
        <strain evidence="5">HIS019</strain>
    </source>
</reference>
<dbReference type="PROSITE" id="PS51767">
    <property type="entry name" value="PEPTIDASE_A1"/>
    <property type="match status" value="1"/>
</dbReference>
<keyword evidence="3" id="KW-0732">Signal</keyword>
<sequence length="706" mass="72160">MYLSPLALAALTLVLAYEGLQLDIDPRALPVRDHHRVPGYRACPGSKHGKRGAPPDLVVGGLSVEVHGQEQPKLERRAANGSIIALGSAANTYVIPIGLGTPGIAYPLQLDTGSSDLLIASSGCGDNCPESSDWNPYYGLEYYSSSFSAVGNNDTLWSSSFSDGSVASGFVARERVGISTVSIDGQVFGLMNATNLTLSDQKISGILGLGFPRLSMISRILLNQDAARRAAAQSQLSTPAAASGAPATVGLSEAGAPSSPTADAATINETLSSAPQRRQAGSATLSSMNMSASTSVAPAAARSSSAYLPPVLESLVTKALVPFPAFGLALSPPPNAAFPPPDTTSKGAVSRYALKVGSLTLGGVSEHYVSSNATSGRTVNDIEWHPVIPFAPLNTTASGLPSVPPMPAPTGGTGGAGVPLSATELDGEGYLYWALQMTSVAVNGTAMPVNSTYRALGIPSIAAIDAGSNGLYGPEQDVVQIFRSIKDARQVATGQWAVPCNTQATLGFSFGGKYINLQPSDWMYAAVAGSSFCLAWPVAVPQTGDGVDWTLGAPFLRSTYTVFSYGINGGQAPQIGFLPLHDTTPAPAGSGAPVPVIPAAMTQTVATILPNQLITGPNYPVPTYVFNTPGPQSGSPQSMGLAPPSAYSLSVPPVITLPSPRPSSNATQSVPDVPGWPADSAEHATSAAGRAGVSVALLLAALLAAL</sequence>
<dbReference type="PANTHER" id="PTHR47966:SF74">
    <property type="entry name" value="AGR407CP"/>
    <property type="match status" value="1"/>
</dbReference>
<keyword evidence="6" id="KW-1185">Reference proteome</keyword>
<evidence type="ECO:0000256" key="1">
    <source>
        <dbReference type="ARBA" id="ARBA00007447"/>
    </source>
</evidence>
<feature type="signal peptide" evidence="3">
    <location>
        <begin position="1"/>
        <end position="16"/>
    </location>
</feature>
<feature type="compositionally biased region" description="Low complexity" evidence="2">
    <location>
        <begin position="237"/>
        <end position="251"/>
    </location>
</feature>
<evidence type="ECO:0000313" key="5">
    <source>
        <dbReference type="EMBL" id="BEI92057.1"/>
    </source>
</evidence>
<dbReference type="InterPro" id="IPR021109">
    <property type="entry name" value="Peptidase_aspartic_dom_sf"/>
</dbReference>
<protein>
    <recommendedName>
        <fullName evidence="4">Peptidase A1 domain-containing protein</fullName>
    </recommendedName>
</protein>
<accession>A0AA48QWD6</accession>
<dbReference type="InterPro" id="IPR001461">
    <property type="entry name" value="Aspartic_peptidase_A1"/>
</dbReference>
<gene>
    <name evidence="5" type="ORF">CcaverHIS019_0408770</name>
</gene>
<name>A0AA48QWD6_9TREE</name>
<dbReference type="CDD" id="cd05471">
    <property type="entry name" value="pepsin_like"/>
    <property type="match status" value="1"/>
</dbReference>
<dbReference type="GO" id="GO:0004190">
    <property type="term" value="F:aspartic-type endopeptidase activity"/>
    <property type="evidence" value="ECO:0007669"/>
    <property type="project" value="InterPro"/>
</dbReference>
<evidence type="ECO:0000259" key="4">
    <source>
        <dbReference type="PROSITE" id="PS51767"/>
    </source>
</evidence>
<feature type="region of interest" description="Disordered" evidence="2">
    <location>
        <begin position="658"/>
        <end position="681"/>
    </location>
</feature>
<dbReference type="KEGG" id="ccac:CcaHIS019_0408770"/>
<dbReference type="Pfam" id="PF00026">
    <property type="entry name" value="Asp"/>
    <property type="match status" value="2"/>
</dbReference>
<dbReference type="SUPFAM" id="SSF50630">
    <property type="entry name" value="Acid proteases"/>
    <property type="match status" value="1"/>
</dbReference>
<dbReference type="Gene3D" id="2.40.70.10">
    <property type="entry name" value="Acid Proteases"/>
    <property type="match status" value="2"/>
</dbReference>
<dbReference type="InterPro" id="IPR034164">
    <property type="entry name" value="Pepsin-like_dom"/>
</dbReference>
<dbReference type="Proteomes" id="UP001233271">
    <property type="component" value="Chromosome 4"/>
</dbReference>
<dbReference type="GO" id="GO:0006508">
    <property type="term" value="P:proteolysis"/>
    <property type="evidence" value="ECO:0007669"/>
    <property type="project" value="InterPro"/>
</dbReference>
<dbReference type="PANTHER" id="PTHR47966">
    <property type="entry name" value="BETA-SITE APP-CLEAVING ENZYME, ISOFORM A-RELATED"/>
    <property type="match status" value="1"/>
</dbReference>
<dbReference type="AlphaFoldDB" id="A0AA48QWD6"/>
<dbReference type="GeneID" id="85495927"/>
<evidence type="ECO:0000256" key="2">
    <source>
        <dbReference type="SAM" id="MobiDB-lite"/>
    </source>
</evidence>
<feature type="domain" description="Peptidase A1" evidence="4">
    <location>
        <begin position="93"/>
        <end position="578"/>
    </location>
</feature>
<dbReference type="PRINTS" id="PR00792">
    <property type="entry name" value="PEPSIN"/>
</dbReference>
<feature type="region of interest" description="Disordered" evidence="2">
    <location>
        <begin position="237"/>
        <end position="263"/>
    </location>
</feature>
<comment type="similarity">
    <text evidence="1">Belongs to the peptidase A1 family.</text>
</comment>
<evidence type="ECO:0000313" key="6">
    <source>
        <dbReference type="Proteomes" id="UP001233271"/>
    </source>
</evidence>
<dbReference type="EMBL" id="AP028215">
    <property type="protein sequence ID" value="BEI92057.1"/>
    <property type="molecule type" value="Genomic_DNA"/>
</dbReference>
<dbReference type="InterPro" id="IPR033121">
    <property type="entry name" value="PEPTIDASE_A1"/>
</dbReference>
<evidence type="ECO:0000256" key="3">
    <source>
        <dbReference type="SAM" id="SignalP"/>
    </source>
</evidence>
<feature type="chain" id="PRO_5041387405" description="Peptidase A1 domain-containing protein" evidence="3">
    <location>
        <begin position="17"/>
        <end position="706"/>
    </location>
</feature>
<organism evidence="5 6">
    <name type="scientific">Cutaneotrichosporon cavernicola</name>
    <dbReference type="NCBI Taxonomy" id="279322"/>
    <lineage>
        <taxon>Eukaryota</taxon>
        <taxon>Fungi</taxon>
        <taxon>Dikarya</taxon>
        <taxon>Basidiomycota</taxon>
        <taxon>Agaricomycotina</taxon>
        <taxon>Tremellomycetes</taxon>
        <taxon>Trichosporonales</taxon>
        <taxon>Trichosporonaceae</taxon>
        <taxon>Cutaneotrichosporon</taxon>
    </lineage>
</organism>
<proteinExistence type="inferred from homology"/>